<dbReference type="PANTHER" id="PTHR31649">
    <property type="entry name" value="AGAP009604-PA"/>
    <property type="match status" value="1"/>
</dbReference>
<sequence>MSTSIPPTALSSQSLQSTSNLSGTGRSSISNDGQHQASAPGYGSAEHFESPAFRGTKPAEFQWVKASEGIIPVNAVQGGIEKTGEPLYIARLVLLSGIYEQPDMLVSTDSKSQTDELAFYKDGLHPGKAGKHLERGFSMSYDSKEIKLPEYYVLCGNASRLRWVEQDGPVVINDYTPVPGGHEAGGESLYVGKVVFDGGQQIGKCSSHFKKGMVFGYAGKEKNESKYMILAYL</sequence>
<name>A0A9W8A452_9FUNG</name>
<dbReference type="Pfam" id="PF11901">
    <property type="entry name" value="DM9"/>
    <property type="match status" value="2"/>
</dbReference>
<dbReference type="OrthoDB" id="2142040at2759"/>
<dbReference type="AlphaFoldDB" id="A0A9W8A452"/>
<dbReference type="EMBL" id="JANBPU010000038">
    <property type="protein sequence ID" value="KAJ1918776.1"/>
    <property type="molecule type" value="Genomic_DNA"/>
</dbReference>
<organism evidence="2 3">
    <name type="scientific">Mycoemilia scoparia</name>
    <dbReference type="NCBI Taxonomy" id="417184"/>
    <lineage>
        <taxon>Eukaryota</taxon>
        <taxon>Fungi</taxon>
        <taxon>Fungi incertae sedis</taxon>
        <taxon>Zoopagomycota</taxon>
        <taxon>Kickxellomycotina</taxon>
        <taxon>Kickxellomycetes</taxon>
        <taxon>Kickxellales</taxon>
        <taxon>Kickxellaceae</taxon>
        <taxon>Mycoemilia</taxon>
    </lineage>
</organism>
<keyword evidence="3" id="KW-1185">Reference proteome</keyword>
<reference evidence="2" key="1">
    <citation type="submission" date="2022-07" db="EMBL/GenBank/DDBJ databases">
        <title>Phylogenomic reconstructions and comparative analyses of Kickxellomycotina fungi.</title>
        <authorList>
            <person name="Reynolds N.K."/>
            <person name="Stajich J.E."/>
            <person name="Barry K."/>
            <person name="Grigoriev I.V."/>
            <person name="Crous P."/>
            <person name="Smith M.E."/>
        </authorList>
    </citation>
    <scope>NUCLEOTIDE SEQUENCE</scope>
    <source>
        <strain evidence="2">NBRC 100468</strain>
    </source>
</reference>
<evidence type="ECO:0000256" key="1">
    <source>
        <dbReference type="SAM" id="MobiDB-lite"/>
    </source>
</evidence>
<dbReference type="PROSITE" id="PS00059">
    <property type="entry name" value="ADH_ZINC"/>
    <property type="match status" value="1"/>
</dbReference>
<dbReference type="Proteomes" id="UP001150538">
    <property type="component" value="Unassembled WGS sequence"/>
</dbReference>
<gene>
    <name evidence="2" type="ORF">H4219_002395</name>
</gene>
<dbReference type="InterPro" id="IPR002328">
    <property type="entry name" value="ADH_Zn_CS"/>
</dbReference>
<dbReference type="PANTHER" id="PTHR31649:SF1">
    <property type="entry name" value="FARNESOIC ACID O-METHYL TRANSFERASE DOMAIN-CONTAINING PROTEIN"/>
    <property type="match status" value="1"/>
</dbReference>
<comment type="caution">
    <text evidence="2">The sequence shown here is derived from an EMBL/GenBank/DDBJ whole genome shotgun (WGS) entry which is preliminary data.</text>
</comment>
<feature type="compositionally biased region" description="Low complexity" evidence="1">
    <location>
        <begin position="11"/>
        <end position="25"/>
    </location>
</feature>
<protein>
    <submittedName>
        <fullName evidence="2">Uncharacterized protein</fullName>
    </submittedName>
</protein>
<evidence type="ECO:0000313" key="3">
    <source>
        <dbReference type="Proteomes" id="UP001150538"/>
    </source>
</evidence>
<dbReference type="InterPro" id="IPR006616">
    <property type="entry name" value="DM9_repeat"/>
</dbReference>
<dbReference type="GO" id="GO:0008270">
    <property type="term" value="F:zinc ion binding"/>
    <property type="evidence" value="ECO:0007669"/>
    <property type="project" value="InterPro"/>
</dbReference>
<feature type="region of interest" description="Disordered" evidence="1">
    <location>
        <begin position="1"/>
        <end position="50"/>
    </location>
</feature>
<feature type="compositionally biased region" description="Polar residues" evidence="1">
    <location>
        <begin position="26"/>
        <end position="37"/>
    </location>
</feature>
<dbReference type="GO" id="GO:0016491">
    <property type="term" value="F:oxidoreductase activity"/>
    <property type="evidence" value="ECO:0007669"/>
    <property type="project" value="InterPro"/>
</dbReference>
<feature type="compositionally biased region" description="Polar residues" evidence="1">
    <location>
        <begin position="1"/>
        <end position="10"/>
    </location>
</feature>
<dbReference type="SMART" id="SM00696">
    <property type="entry name" value="DM9"/>
    <property type="match status" value="1"/>
</dbReference>
<proteinExistence type="predicted"/>
<evidence type="ECO:0000313" key="2">
    <source>
        <dbReference type="EMBL" id="KAJ1918776.1"/>
    </source>
</evidence>
<accession>A0A9W8A452</accession>